<evidence type="ECO:0000313" key="1">
    <source>
        <dbReference type="EMBL" id="EQD44137.1"/>
    </source>
</evidence>
<dbReference type="Gene3D" id="1.25.40.10">
    <property type="entry name" value="Tetratricopeptide repeat domain"/>
    <property type="match status" value="1"/>
</dbReference>
<dbReference type="AlphaFoldDB" id="T0ZI85"/>
<dbReference type="SMART" id="SM00671">
    <property type="entry name" value="SEL1"/>
    <property type="match status" value="3"/>
</dbReference>
<feature type="non-terminal residue" evidence="1">
    <location>
        <position position="243"/>
    </location>
</feature>
<gene>
    <name evidence="1" type="ORF">B2A_09698</name>
</gene>
<dbReference type="EMBL" id="AUZZ01007011">
    <property type="protein sequence ID" value="EQD44137.1"/>
    <property type="molecule type" value="Genomic_DNA"/>
</dbReference>
<dbReference type="SUPFAM" id="SSF81901">
    <property type="entry name" value="HCP-like"/>
    <property type="match status" value="1"/>
</dbReference>
<dbReference type="PANTHER" id="PTHR45011">
    <property type="entry name" value="DAP3-BINDING CELL DEATH ENHANCER 1"/>
    <property type="match status" value="1"/>
</dbReference>
<protein>
    <submittedName>
        <fullName evidence="1">Sel1 domain protein repeat-containing protein</fullName>
    </submittedName>
</protein>
<dbReference type="InterPro" id="IPR052748">
    <property type="entry name" value="ISR_Activator"/>
</dbReference>
<accession>T0ZI85</accession>
<proteinExistence type="predicted"/>
<sequence>MQPRTRVAGSDDPARAQGQNARGVAWVAVLLLSASLAGCATPSRLASRSAPCVHGCPEAPAQLRQALESGNARAEVAMGLRESDQARLAGAQFWFRQAAAQGDAAGEFHVGLDYAQGFGVAQNYAMANRWYRRAAAQGNPYAQYDLAYDYQHGRGVAPSLTKANLWLGRAARGGLALAEYALGYNFGKGFGLTRDYATANHWFHRAAIQGFGPAEAALALDYELARGCARNLKKPISGGAPRR</sequence>
<dbReference type="InterPro" id="IPR011990">
    <property type="entry name" value="TPR-like_helical_dom_sf"/>
</dbReference>
<comment type="caution">
    <text evidence="1">The sequence shown here is derived from an EMBL/GenBank/DDBJ whole genome shotgun (WGS) entry which is preliminary data.</text>
</comment>
<reference evidence="1" key="1">
    <citation type="submission" date="2013-08" db="EMBL/GenBank/DDBJ databases">
        <authorList>
            <person name="Mendez C."/>
            <person name="Richter M."/>
            <person name="Ferrer M."/>
            <person name="Sanchez J."/>
        </authorList>
    </citation>
    <scope>NUCLEOTIDE SEQUENCE</scope>
</reference>
<organism evidence="1">
    <name type="scientific">mine drainage metagenome</name>
    <dbReference type="NCBI Taxonomy" id="410659"/>
    <lineage>
        <taxon>unclassified sequences</taxon>
        <taxon>metagenomes</taxon>
        <taxon>ecological metagenomes</taxon>
    </lineage>
</organism>
<dbReference type="PANTHER" id="PTHR45011:SF1">
    <property type="entry name" value="DAP3-BINDING CELL DEATH ENHANCER 1"/>
    <property type="match status" value="1"/>
</dbReference>
<name>T0ZI85_9ZZZZ</name>
<reference evidence="1" key="2">
    <citation type="journal article" date="2014" name="ISME J.">
        <title>Microbial stratification in low pH oxic and suboxic macroscopic growths along an acid mine drainage.</title>
        <authorList>
            <person name="Mendez-Garcia C."/>
            <person name="Mesa V."/>
            <person name="Sprenger R.R."/>
            <person name="Richter M."/>
            <person name="Diez M.S."/>
            <person name="Solano J."/>
            <person name="Bargiela R."/>
            <person name="Golyshina O.V."/>
            <person name="Manteca A."/>
            <person name="Ramos J.L."/>
            <person name="Gallego J.R."/>
            <person name="Llorente I."/>
            <person name="Martins Dos Santos V.A."/>
            <person name="Jensen O.N."/>
            <person name="Pelaez A.I."/>
            <person name="Sanchez J."/>
            <person name="Ferrer M."/>
        </authorList>
    </citation>
    <scope>NUCLEOTIDE SEQUENCE</scope>
</reference>
<dbReference type="Pfam" id="PF08238">
    <property type="entry name" value="Sel1"/>
    <property type="match status" value="4"/>
</dbReference>
<dbReference type="InterPro" id="IPR006597">
    <property type="entry name" value="Sel1-like"/>
</dbReference>